<dbReference type="Proteomes" id="UP000471521">
    <property type="component" value="Unassembled WGS sequence"/>
</dbReference>
<dbReference type="RefSeq" id="WP_159525702.1">
    <property type="nucleotide sequence ID" value="NZ_WUUU01000029.1"/>
</dbReference>
<gene>
    <name evidence="3" type="ORF">GRX66_05850</name>
</gene>
<dbReference type="AlphaFoldDB" id="A0A6B0SHW7"/>
<reference evidence="3 4" key="1">
    <citation type="submission" date="2019-12" db="EMBL/GenBank/DDBJ databases">
        <title>Isolation and characterization of three novel carbon monoxide-oxidizing members of Halobacteria from salione crusts and soils.</title>
        <authorList>
            <person name="Myers M.R."/>
            <person name="King G.M."/>
        </authorList>
    </citation>
    <scope>NUCLEOTIDE SEQUENCE [LARGE SCALE GENOMIC DNA]</scope>
    <source>
        <strain evidence="3 4">PCN9</strain>
    </source>
</reference>
<feature type="transmembrane region" description="Helical" evidence="2">
    <location>
        <begin position="12"/>
        <end position="35"/>
    </location>
</feature>
<keyword evidence="2" id="KW-0472">Membrane</keyword>
<proteinExistence type="predicted"/>
<feature type="coiled-coil region" evidence="1">
    <location>
        <begin position="44"/>
        <end position="71"/>
    </location>
</feature>
<evidence type="ECO:0000313" key="4">
    <source>
        <dbReference type="Proteomes" id="UP000471521"/>
    </source>
</evidence>
<evidence type="ECO:0000256" key="2">
    <source>
        <dbReference type="SAM" id="Phobius"/>
    </source>
</evidence>
<sequence>MPVLAASGLPGLMELAVIVAMFVLLAGVVYAAVVLGREVVGSSSADDADRVAELEARVDELESKLAEREFNDDP</sequence>
<name>A0A6B0SHW7_9EURY</name>
<keyword evidence="2" id="KW-1133">Transmembrane helix</keyword>
<organism evidence="3 4">
    <name type="scientific">Halobacterium bonnevillei</name>
    <dbReference type="NCBI Taxonomy" id="2692200"/>
    <lineage>
        <taxon>Archaea</taxon>
        <taxon>Methanobacteriati</taxon>
        <taxon>Methanobacteriota</taxon>
        <taxon>Stenosarchaea group</taxon>
        <taxon>Halobacteria</taxon>
        <taxon>Halobacteriales</taxon>
        <taxon>Halobacteriaceae</taxon>
        <taxon>Halobacterium</taxon>
    </lineage>
</organism>
<keyword evidence="2" id="KW-0812">Transmembrane</keyword>
<keyword evidence="4" id="KW-1185">Reference proteome</keyword>
<protein>
    <submittedName>
        <fullName evidence="3">Preprotein translocase subunit TatA</fullName>
    </submittedName>
</protein>
<evidence type="ECO:0000256" key="1">
    <source>
        <dbReference type="SAM" id="Coils"/>
    </source>
</evidence>
<accession>A0A6B0SHW7</accession>
<comment type="caution">
    <text evidence="3">The sequence shown here is derived from an EMBL/GenBank/DDBJ whole genome shotgun (WGS) entry which is preliminary data.</text>
</comment>
<dbReference type="EMBL" id="WUUU01000029">
    <property type="protein sequence ID" value="MXR20146.1"/>
    <property type="molecule type" value="Genomic_DNA"/>
</dbReference>
<keyword evidence="1" id="KW-0175">Coiled coil</keyword>
<evidence type="ECO:0000313" key="3">
    <source>
        <dbReference type="EMBL" id="MXR20146.1"/>
    </source>
</evidence>